<keyword evidence="2" id="KW-1185">Reference proteome</keyword>
<organism evidence="1 2">
    <name type="scientific">Pseudocitrobacter vendiensis</name>
    <dbReference type="NCBI Taxonomy" id="2488306"/>
    <lineage>
        <taxon>Bacteria</taxon>
        <taxon>Pseudomonadati</taxon>
        <taxon>Pseudomonadota</taxon>
        <taxon>Gammaproteobacteria</taxon>
        <taxon>Enterobacterales</taxon>
        <taxon>Enterobacteriaceae</taxon>
        <taxon>Pseudocitrobacter</taxon>
    </lineage>
</organism>
<name>A0ABN8TL19_9ENTR</name>
<evidence type="ECO:0000313" key="2">
    <source>
        <dbReference type="Proteomes" id="UP001152651"/>
    </source>
</evidence>
<gene>
    <name evidence="1" type="ORF">FBBNIHIM_25900</name>
</gene>
<protein>
    <submittedName>
        <fullName evidence="1">Uncharacterized protein</fullName>
    </submittedName>
</protein>
<accession>A0ABN8TL19</accession>
<dbReference type="EMBL" id="CALSBS010000058">
    <property type="protein sequence ID" value="CAH6668368.1"/>
    <property type="molecule type" value="Genomic_DNA"/>
</dbReference>
<comment type="caution">
    <text evidence="1">The sequence shown here is derived from an EMBL/GenBank/DDBJ whole genome shotgun (WGS) entry which is preliminary data.</text>
</comment>
<dbReference type="Proteomes" id="UP001152651">
    <property type="component" value="Unassembled WGS sequence"/>
</dbReference>
<evidence type="ECO:0000313" key="1">
    <source>
        <dbReference type="EMBL" id="CAH6668368.1"/>
    </source>
</evidence>
<reference evidence="1" key="1">
    <citation type="submission" date="2022-05" db="EMBL/GenBank/DDBJ databases">
        <authorList>
            <person name="Blom J."/>
        </authorList>
    </citation>
    <scope>NUCLEOTIDE SEQUENCE</scope>
    <source>
        <strain evidence="1">Type strain: CPO20170097</strain>
    </source>
</reference>
<sequence length="52" mass="5748">MSGMRKASEHRSPIKPAMSYALFQDFINAGLAAQKSDEAKSAVKNHRITNQN</sequence>
<proteinExistence type="predicted"/>